<keyword evidence="2" id="KW-1185">Reference proteome</keyword>
<evidence type="ECO:0000313" key="2">
    <source>
        <dbReference type="Proteomes" id="UP000283269"/>
    </source>
</evidence>
<reference evidence="1 2" key="1">
    <citation type="journal article" date="2018" name="Evol. Lett.">
        <title>Horizontal gene cluster transfer increased hallucinogenic mushroom diversity.</title>
        <authorList>
            <person name="Reynolds H.T."/>
            <person name="Vijayakumar V."/>
            <person name="Gluck-Thaler E."/>
            <person name="Korotkin H.B."/>
            <person name="Matheny P.B."/>
            <person name="Slot J.C."/>
        </authorList>
    </citation>
    <scope>NUCLEOTIDE SEQUENCE [LARGE SCALE GENOMIC DNA]</scope>
    <source>
        <strain evidence="1 2">2631</strain>
    </source>
</reference>
<dbReference type="AlphaFoldDB" id="A0A409WYR6"/>
<organism evidence="1 2">
    <name type="scientific">Psilocybe cyanescens</name>
    <dbReference type="NCBI Taxonomy" id="93625"/>
    <lineage>
        <taxon>Eukaryota</taxon>
        <taxon>Fungi</taxon>
        <taxon>Dikarya</taxon>
        <taxon>Basidiomycota</taxon>
        <taxon>Agaricomycotina</taxon>
        <taxon>Agaricomycetes</taxon>
        <taxon>Agaricomycetidae</taxon>
        <taxon>Agaricales</taxon>
        <taxon>Agaricineae</taxon>
        <taxon>Strophariaceae</taxon>
        <taxon>Psilocybe</taxon>
    </lineage>
</organism>
<dbReference type="OrthoDB" id="2932645at2759"/>
<sequence>MGPKSATSGQRLARGAFKYAKSGQSFWWSFPGPQVANESVMGPTAHTRILTLLAQSRVLQEISQMTRLPEVRRETENKCFKADGHMHHAYVAYYMGIAELAASLFESDKAAESMCEQHLGGVMRELVLCSENGAEMAFGLGRFERAMRMYGVSAVEAEEGLGVDGDDP</sequence>
<dbReference type="InParanoid" id="A0A409WYR6"/>
<protein>
    <submittedName>
        <fullName evidence="1">Uncharacterized protein</fullName>
    </submittedName>
</protein>
<dbReference type="EMBL" id="NHYD01002993">
    <property type="protein sequence ID" value="PPQ83663.1"/>
    <property type="molecule type" value="Genomic_DNA"/>
</dbReference>
<accession>A0A409WYR6</accession>
<evidence type="ECO:0000313" key="1">
    <source>
        <dbReference type="EMBL" id="PPQ83663.1"/>
    </source>
</evidence>
<gene>
    <name evidence="1" type="ORF">CVT25_006269</name>
</gene>
<proteinExistence type="predicted"/>
<dbReference type="Proteomes" id="UP000283269">
    <property type="component" value="Unassembled WGS sequence"/>
</dbReference>
<name>A0A409WYR6_PSICY</name>
<comment type="caution">
    <text evidence="1">The sequence shown here is derived from an EMBL/GenBank/DDBJ whole genome shotgun (WGS) entry which is preliminary data.</text>
</comment>